<dbReference type="GO" id="GO:0032259">
    <property type="term" value="P:methylation"/>
    <property type="evidence" value="ECO:0007669"/>
    <property type="project" value="UniProtKB-KW"/>
</dbReference>
<dbReference type="PANTHER" id="PTHR43619">
    <property type="entry name" value="S-ADENOSYL-L-METHIONINE-DEPENDENT METHYLTRANSFERASE YKTD-RELATED"/>
    <property type="match status" value="1"/>
</dbReference>
<dbReference type="AlphaFoldDB" id="A0A835WPT7"/>
<proteinExistence type="predicted"/>
<accession>A0A835WPT7</accession>
<evidence type="ECO:0000256" key="2">
    <source>
        <dbReference type="ARBA" id="ARBA00022679"/>
    </source>
</evidence>
<keyword evidence="5" id="KW-1185">Reference proteome</keyword>
<feature type="region of interest" description="Disordered" evidence="3">
    <location>
        <begin position="321"/>
        <end position="347"/>
    </location>
</feature>
<dbReference type="GO" id="GO:0008168">
    <property type="term" value="F:methyltransferase activity"/>
    <property type="evidence" value="ECO:0007669"/>
    <property type="project" value="UniProtKB-KW"/>
</dbReference>
<comment type="caution">
    <text evidence="4">The sequence shown here is derived from an EMBL/GenBank/DDBJ whole genome shotgun (WGS) entry which is preliminary data.</text>
</comment>
<reference evidence="4" key="1">
    <citation type="journal article" date="2020" name="bioRxiv">
        <title>Comparative genomics of Chlamydomonas.</title>
        <authorList>
            <person name="Craig R.J."/>
            <person name="Hasan A.R."/>
            <person name="Ness R.W."/>
            <person name="Keightley P.D."/>
        </authorList>
    </citation>
    <scope>NUCLEOTIDE SEQUENCE</scope>
    <source>
        <strain evidence="4">CCAP 11/173</strain>
    </source>
</reference>
<dbReference type="Pfam" id="PF04072">
    <property type="entry name" value="LCM"/>
    <property type="match status" value="1"/>
</dbReference>
<keyword evidence="2" id="KW-0808">Transferase</keyword>
<sequence>MTSDQQSGPGFTGRYVAGLRFIESSLVANPILVDPLAGKLAGSEGLELAQRELEDLERDQGPGRHLRVPARTRLIDDLLDRELGPLVAAAPAGDGVAAQVVAFGAGMCTRAWRLRCLSRVSLLELDLPHMAALKRQLLEEAGAATTSSTTSTTSTTALAAGDQQGATAAFPLLAARYACIGADLSAVGTDSEVDAATSPNAAAAAAGGAAAVAAALADALKPHGFDPALPTVWVAEALLYYMPLPAAARLLAAAAALSAPGSRLVATVVDRELLEASRSRVDQGHVFKDLWFFDTEAMLYGPEGAAFQAAWAVDWRATSLKEQDGDTDRTLQGNASGSGGEARPLPPSTRQLAAARLGADTYVALYGGAELLFVAGLRS</sequence>
<evidence type="ECO:0000313" key="4">
    <source>
        <dbReference type="EMBL" id="KAG2451829.1"/>
    </source>
</evidence>
<dbReference type="OrthoDB" id="203237at2759"/>
<protein>
    <submittedName>
        <fullName evidence="4">Uncharacterized protein</fullName>
    </submittedName>
</protein>
<dbReference type="InterPro" id="IPR007213">
    <property type="entry name" value="Ppm1/Ppm2/Tcmp"/>
</dbReference>
<dbReference type="EMBL" id="JAEHOD010000007">
    <property type="protein sequence ID" value="KAG2451829.1"/>
    <property type="molecule type" value="Genomic_DNA"/>
</dbReference>
<dbReference type="Proteomes" id="UP000613740">
    <property type="component" value="Unassembled WGS sequence"/>
</dbReference>
<organism evidence="4 5">
    <name type="scientific">Chlamydomonas schloesseri</name>
    <dbReference type="NCBI Taxonomy" id="2026947"/>
    <lineage>
        <taxon>Eukaryota</taxon>
        <taxon>Viridiplantae</taxon>
        <taxon>Chlorophyta</taxon>
        <taxon>core chlorophytes</taxon>
        <taxon>Chlorophyceae</taxon>
        <taxon>CS clade</taxon>
        <taxon>Chlamydomonadales</taxon>
        <taxon>Chlamydomonadaceae</taxon>
        <taxon>Chlamydomonas</taxon>
    </lineage>
</organism>
<name>A0A835WPT7_9CHLO</name>
<evidence type="ECO:0000256" key="3">
    <source>
        <dbReference type="SAM" id="MobiDB-lite"/>
    </source>
</evidence>
<dbReference type="InterPro" id="IPR029063">
    <property type="entry name" value="SAM-dependent_MTases_sf"/>
</dbReference>
<dbReference type="SUPFAM" id="SSF53335">
    <property type="entry name" value="S-adenosyl-L-methionine-dependent methyltransferases"/>
    <property type="match status" value="1"/>
</dbReference>
<keyword evidence="1" id="KW-0489">Methyltransferase</keyword>
<evidence type="ECO:0000256" key="1">
    <source>
        <dbReference type="ARBA" id="ARBA00022603"/>
    </source>
</evidence>
<dbReference type="Gene3D" id="3.40.50.150">
    <property type="entry name" value="Vaccinia Virus protein VP39"/>
    <property type="match status" value="1"/>
</dbReference>
<gene>
    <name evidence="4" type="ORF">HYH02_003605</name>
</gene>
<evidence type="ECO:0000313" key="5">
    <source>
        <dbReference type="Proteomes" id="UP000613740"/>
    </source>
</evidence>
<dbReference type="PANTHER" id="PTHR43619:SF2">
    <property type="entry name" value="S-ADENOSYL-L-METHIONINE-DEPENDENT METHYLTRANSFERASES SUPERFAMILY PROTEIN"/>
    <property type="match status" value="1"/>
</dbReference>